<evidence type="ECO:0000313" key="2">
    <source>
        <dbReference type="EMBL" id="KXS99768.1"/>
    </source>
</evidence>
<feature type="region of interest" description="Disordered" evidence="1">
    <location>
        <begin position="364"/>
        <end position="459"/>
    </location>
</feature>
<accession>A0A139HBM7</accession>
<dbReference type="AlphaFoldDB" id="A0A139HBM7"/>
<gene>
    <name evidence="2" type="ORF">AC578_5888</name>
</gene>
<dbReference type="STRING" id="321146.A0A139HBM7"/>
<dbReference type="OrthoDB" id="10610600at2759"/>
<feature type="compositionally biased region" description="Low complexity" evidence="1">
    <location>
        <begin position="427"/>
        <end position="436"/>
    </location>
</feature>
<reference evidence="2 3" key="1">
    <citation type="submission" date="2015-07" db="EMBL/GenBank/DDBJ databases">
        <title>Comparative genomics of the Sigatoka disease complex on banana suggests a link between parallel evolutionary changes in Pseudocercospora fijiensis and Pseudocercospora eumusae and increased virulence on the banana host.</title>
        <authorList>
            <person name="Chang T.-C."/>
            <person name="Salvucci A."/>
            <person name="Crous P.W."/>
            <person name="Stergiopoulos I."/>
        </authorList>
    </citation>
    <scope>NUCLEOTIDE SEQUENCE [LARGE SCALE GENOMIC DNA]</scope>
    <source>
        <strain evidence="2 3">CBS 114824</strain>
    </source>
</reference>
<proteinExistence type="predicted"/>
<protein>
    <submittedName>
        <fullName evidence="2">Uncharacterized protein</fullName>
    </submittedName>
</protein>
<organism evidence="2 3">
    <name type="scientific">Pseudocercospora eumusae</name>
    <dbReference type="NCBI Taxonomy" id="321146"/>
    <lineage>
        <taxon>Eukaryota</taxon>
        <taxon>Fungi</taxon>
        <taxon>Dikarya</taxon>
        <taxon>Ascomycota</taxon>
        <taxon>Pezizomycotina</taxon>
        <taxon>Dothideomycetes</taxon>
        <taxon>Dothideomycetidae</taxon>
        <taxon>Mycosphaerellales</taxon>
        <taxon>Mycosphaerellaceae</taxon>
        <taxon>Pseudocercospora</taxon>
    </lineage>
</organism>
<dbReference type="EMBL" id="LFZN01000086">
    <property type="protein sequence ID" value="KXS99768.1"/>
    <property type="molecule type" value="Genomic_DNA"/>
</dbReference>
<evidence type="ECO:0000313" key="3">
    <source>
        <dbReference type="Proteomes" id="UP000070133"/>
    </source>
</evidence>
<evidence type="ECO:0000256" key="1">
    <source>
        <dbReference type="SAM" id="MobiDB-lite"/>
    </source>
</evidence>
<sequence length="769" mass="84185">MAPASSRLRARHIIDVSDSEVESSASESDSDLDDFVPVFAGLSIDVLRYNKRANATWSSAQKTTIFKIAIENVFCSKNLPNPDQLAQVCYAVGMPLNYGLRVLKTCVTKLLSWIQANVNQAATSGLISETCTGKLGSKNQYEIRIADALISAVQTPGFSFQESIQGGKVQEEFRRTNGNMRKIRDLSGVGATQLIKDTVALLARHVSKEPRTKLPYSKTLPVPQQIAHSQAPYHTQITHTNPGTYASPATATAQSLAPRMLNYPANSIYASGLHAAAATLQTPSSASISPMLFHGEQRSSRRADHLRSEPGMDANKALHYYQTSLYSSPMTTHGGGQPQYTASPAWQSPAPAFAALHKSSAYPSQHLSSSLDPLAHPSTPASMPMSARRSPQAPAKPTYTSSQAFQAQPPHFNSPPAPAPYTIQHHTTPAGSSAPAPSSPTRPAPLVSNVSQESKTPEEQRLSLALASFGLRDDSIHDILLQRRAGVLGPPAEMNTIKQEDVGEPAASSEYVLRVNLPTKPMPTLLNKLMLPSQIKPMATLPNNLMLPSQTKPVATLPNKHMLPSHAKLMTTLLNNPMLWPHTQPMTTLVNKLMPSLLRTQTHLMTTVVSKLMPPLLLPHTQLMATLVNKLMPTLLRPHAQLMTTLASKLMPTLLRLHAQLMPTLVNMLMLRSRTKLMTTLLNKLTPTLLWPHTQLMPILVNKFMPTLVNKFMPTLVNKLMPTLVNKLMTTLVHTLMPTQVNNLMPTPVNNLRLRPNTKPITSFLNKRM</sequence>
<keyword evidence="3" id="KW-1185">Reference proteome</keyword>
<name>A0A139HBM7_9PEZI</name>
<dbReference type="Proteomes" id="UP000070133">
    <property type="component" value="Unassembled WGS sequence"/>
</dbReference>
<comment type="caution">
    <text evidence="2">The sequence shown here is derived from an EMBL/GenBank/DDBJ whole genome shotgun (WGS) entry which is preliminary data.</text>
</comment>